<gene>
    <name evidence="7" type="ORF">GCM10007304_14250</name>
</gene>
<keyword evidence="3" id="KW-0378">Hydrolase</keyword>
<keyword evidence="6" id="KW-0732">Signal</keyword>
<dbReference type="AlphaFoldDB" id="A0A917FR99"/>
<proteinExistence type="inferred from homology"/>
<dbReference type="InterPro" id="IPR029058">
    <property type="entry name" value="AB_hydrolase_fold"/>
</dbReference>
<comment type="caution">
    <text evidence="7">The sequence shown here is derived from an EMBL/GenBank/DDBJ whole genome shotgun (WGS) entry which is preliminary data.</text>
</comment>
<feature type="compositionally biased region" description="Polar residues" evidence="5">
    <location>
        <begin position="245"/>
        <end position="269"/>
    </location>
</feature>
<evidence type="ECO:0000313" key="8">
    <source>
        <dbReference type="Proteomes" id="UP000654257"/>
    </source>
</evidence>
<comment type="similarity">
    <text evidence="1">Belongs to the cutinase family.</text>
</comment>
<dbReference type="SUPFAM" id="SSF53474">
    <property type="entry name" value="alpha/beta-Hydrolases"/>
    <property type="match status" value="1"/>
</dbReference>
<reference evidence="7" key="2">
    <citation type="submission" date="2020-09" db="EMBL/GenBank/DDBJ databases">
        <authorList>
            <person name="Sun Q."/>
            <person name="Sedlacek I."/>
        </authorList>
    </citation>
    <scope>NUCLEOTIDE SEQUENCE</scope>
    <source>
        <strain evidence="7">CCM 7905</strain>
    </source>
</reference>
<dbReference type="Proteomes" id="UP000654257">
    <property type="component" value="Unassembled WGS sequence"/>
</dbReference>
<evidence type="ECO:0000256" key="2">
    <source>
        <dbReference type="ARBA" id="ARBA00022487"/>
    </source>
</evidence>
<sequence length="629" mass="63421">MNATTLQCRFATVSVALTMLLAVGVAPAHAASPGSSTDCPRIAAEFVPGTWETGNTADPSVSVGLLKPIADELDRRFPGQIRSWFAPYDAQAFTAGVAYATSAADGRQKLNDDIASLAGCTNTRWLIFGYSQGADIAGDVVANIGCGSSPIPADRVLGAGLIADPKQANADGKVVGPQVNGHGIAGARPGGFCSMTSRVAEQCDRADLYCTNDTAKNPILAAVGRMVTQPPGSFGSSAITSSLTSNLSGSQASQLPSDVSEISTQTSRNELTDPDAVAAAATRTANTLSGLSDAASWATANKSLLDPKRTDPGAKQLLAKLNGIDLSAAINNAQSIAHTAGAVASGGELPANVLDQPGRELAAATTPLTSTPSSALGAASGALAVLKPSVVIDQLTNAGTNLVEFTANIPGIIDALRELGQIVIDPALLLPGAAQADLIKKAHALSGDLNHLFEPVVRFAAGADLQVVSKLLQLIPDPSGAAAIASVVVSLLGQVDVIRLANSVGALQEALWHGLETGDWIGAAGRAASAGLELTTVGLSALTGSIKTPDSALGSVSDVGSLASQLTSLMSSPGADALSNIASEGMQAAAFLASGVHVSSYTDKPIDSSGHTSVSWMTEWAAAKIAALT</sequence>
<evidence type="ECO:0000256" key="1">
    <source>
        <dbReference type="ARBA" id="ARBA00007534"/>
    </source>
</evidence>
<evidence type="ECO:0000256" key="5">
    <source>
        <dbReference type="SAM" id="MobiDB-lite"/>
    </source>
</evidence>
<evidence type="ECO:0008006" key="9">
    <source>
        <dbReference type="Google" id="ProtNLM"/>
    </source>
</evidence>
<evidence type="ECO:0000313" key="7">
    <source>
        <dbReference type="EMBL" id="GGG01421.1"/>
    </source>
</evidence>
<name>A0A917FR99_9NOCA</name>
<keyword evidence="4" id="KW-1015">Disulfide bond</keyword>
<keyword evidence="2" id="KW-0719">Serine esterase</keyword>
<dbReference type="PANTHER" id="PTHR33630">
    <property type="entry name" value="CUTINASE RV1984C-RELATED-RELATED"/>
    <property type="match status" value="1"/>
</dbReference>
<dbReference type="SMART" id="SM01110">
    <property type="entry name" value="Cutinase"/>
    <property type="match status" value="1"/>
</dbReference>
<dbReference type="GO" id="GO:0052689">
    <property type="term" value="F:carboxylic ester hydrolase activity"/>
    <property type="evidence" value="ECO:0007669"/>
    <property type="project" value="UniProtKB-KW"/>
</dbReference>
<reference evidence="7" key="1">
    <citation type="journal article" date="2014" name="Int. J. Syst. Evol. Microbiol.">
        <title>Complete genome sequence of Corynebacterium casei LMG S-19264T (=DSM 44701T), isolated from a smear-ripened cheese.</title>
        <authorList>
            <consortium name="US DOE Joint Genome Institute (JGI-PGF)"/>
            <person name="Walter F."/>
            <person name="Albersmeier A."/>
            <person name="Kalinowski J."/>
            <person name="Ruckert C."/>
        </authorList>
    </citation>
    <scope>NUCLEOTIDE SEQUENCE</scope>
    <source>
        <strain evidence="7">CCM 7905</strain>
    </source>
</reference>
<evidence type="ECO:0000256" key="3">
    <source>
        <dbReference type="ARBA" id="ARBA00022801"/>
    </source>
</evidence>
<keyword evidence="8" id="KW-1185">Reference proteome</keyword>
<protein>
    <recommendedName>
        <fullName evidence="9">Cutinase</fullName>
    </recommendedName>
</protein>
<dbReference type="InterPro" id="IPR000675">
    <property type="entry name" value="Cutinase/axe"/>
</dbReference>
<dbReference type="Pfam" id="PF01083">
    <property type="entry name" value="Cutinase"/>
    <property type="match status" value="1"/>
</dbReference>
<organism evidence="7 8">
    <name type="scientific">Rhodococcoides trifolii</name>
    <dbReference type="NCBI Taxonomy" id="908250"/>
    <lineage>
        <taxon>Bacteria</taxon>
        <taxon>Bacillati</taxon>
        <taxon>Actinomycetota</taxon>
        <taxon>Actinomycetes</taxon>
        <taxon>Mycobacteriales</taxon>
        <taxon>Nocardiaceae</taxon>
        <taxon>Rhodococcoides</taxon>
    </lineage>
</organism>
<evidence type="ECO:0000256" key="6">
    <source>
        <dbReference type="SAM" id="SignalP"/>
    </source>
</evidence>
<dbReference type="PANTHER" id="PTHR33630:SF9">
    <property type="entry name" value="CUTINASE 4"/>
    <property type="match status" value="1"/>
</dbReference>
<feature type="signal peptide" evidence="6">
    <location>
        <begin position="1"/>
        <end position="30"/>
    </location>
</feature>
<accession>A0A917FR99</accession>
<feature type="region of interest" description="Disordered" evidence="5">
    <location>
        <begin position="245"/>
        <end position="271"/>
    </location>
</feature>
<dbReference type="EMBL" id="BMCU01000002">
    <property type="protein sequence ID" value="GGG01421.1"/>
    <property type="molecule type" value="Genomic_DNA"/>
</dbReference>
<dbReference type="RefSeq" id="WP_188544123.1">
    <property type="nucleotide sequence ID" value="NZ_BMCU01000002.1"/>
</dbReference>
<dbReference type="Gene3D" id="3.40.50.1820">
    <property type="entry name" value="alpha/beta hydrolase"/>
    <property type="match status" value="1"/>
</dbReference>
<feature type="chain" id="PRO_5037701033" description="Cutinase" evidence="6">
    <location>
        <begin position="31"/>
        <end position="629"/>
    </location>
</feature>
<evidence type="ECO:0000256" key="4">
    <source>
        <dbReference type="ARBA" id="ARBA00023157"/>
    </source>
</evidence>